<feature type="compositionally biased region" description="Basic and acidic residues" evidence="5">
    <location>
        <begin position="91"/>
        <end position="104"/>
    </location>
</feature>
<dbReference type="InterPro" id="IPR051834">
    <property type="entry name" value="RING_finger_E3_ligase"/>
</dbReference>
<feature type="region of interest" description="Disordered" evidence="5">
    <location>
        <begin position="215"/>
        <end position="236"/>
    </location>
</feature>
<evidence type="ECO:0000256" key="1">
    <source>
        <dbReference type="ARBA" id="ARBA00022723"/>
    </source>
</evidence>
<keyword evidence="1" id="KW-0479">Metal-binding</keyword>
<feature type="compositionally biased region" description="Low complexity" evidence="5">
    <location>
        <begin position="488"/>
        <end position="498"/>
    </location>
</feature>
<evidence type="ECO:0000256" key="5">
    <source>
        <dbReference type="SAM" id="MobiDB-lite"/>
    </source>
</evidence>
<organism evidence="8 9">
    <name type="scientific">Phlyctema vagabunda</name>
    <dbReference type="NCBI Taxonomy" id="108571"/>
    <lineage>
        <taxon>Eukaryota</taxon>
        <taxon>Fungi</taxon>
        <taxon>Dikarya</taxon>
        <taxon>Ascomycota</taxon>
        <taxon>Pezizomycotina</taxon>
        <taxon>Leotiomycetes</taxon>
        <taxon>Helotiales</taxon>
        <taxon>Dermateaceae</taxon>
        <taxon>Phlyctema</taxon>
    </lineage>
</organism>
<evidence type="ECO:0000313" key="8">
    <source>
        <dbReference type="EMBL" id="KAL3418396.1"/>
    </source>
</evidence>
<dbReference type="PANTHER" id="PTHR45931">
    <property type="entry name" value="SI:CH211-59O9.10"/>
    <property type="match status" value="1"/>
</dbReference>
<feature type="region of interest" description="Disordered" evidence="5">
    <location>
        <begin position="417"/>
        <end position="578"/>
    </location>
</feature>
<dbReference type="PANTHER" id="PTHR45931:SF3">
    <property type="entry name" value="RING ZINC FINGER-CONTAINING PROTEIN"/>
    <property type="match status" value="1"/>
</dbReference>
<dbReference type="InterPro" id="IPR001841">
    <property type="entry name" value="Znf_RING"/>
</dbReference>
<proteinExistence type="predicted"/>
<reference evidence="8 9" key="1">
    <citation type="submission" date="2024-06" db="EMBL/GenBank/DDBJ databases">
        <title>Complete genome of Phlyctema vagabunda strain 19-DSS-EL-015.</title>
        <authorList>
            <person name="Fiorenzani C."/>
        </authorList>
    </citation>
    <scope>NUCLEOTIDE SEQUENCE [LARGE SCALE GENOMIC DNA]</scope>
    <source>
        <strain evidence="8 9">19-DSS-EL-015</strain>
    </source>
</reference>
<keyword evidence="6" id="KW-0732">Signal</keyword>
<feature type="region of interest" description="Disordered" evidence="5">
    <location>
        <begin position="70"/>
        <end position="150"/>
    </location>
</feature>
<evidence type="ECO:0000256" key="6">
    <source>
        <dbReference type="SAM" id="SignalP"/>
    </source>
</evidence>
<dbReference type="Pfam" id="PF13639">
    <property type="entry name" value="zf-RING_2"/>
    <property type="match status" value="1"/>
</dbReference>
<dbReference type="InterPro" id="IPR013083">
    <property type="entry name" value="Znf_RING/FYVE/PHD"/>
</dbReference>
<feature type="compositionally biased region" description="Low complexity" evidence="5">
    <location>
        <begin position="418"/>
        <end position="433"/>
    </location>
</feature>
<evidence type="ECO:0000256" key="4">
    <source>
        <dbReference type="PROSITE-ProRule" id="PRU00175"/>
    </source>
</evidence>
<evidence type="ECO:0000259" key="7">
    <source>
        <dbReference type="PROSITE" id="PS50089"/>
    </source>
</evidence>
<dbReference type="Gene3D" id="3.30.40.10">
    <property type="entry name" value="Zinc/RING finger domain, C3HC4 (zinc finger)"/>
    <property type="match status" value="1"/>
</dbReference>
<dbReference type="PROSITE" id="PS50089">
    <property type="entry name" value="ZF_RING_2"/>
    <property type="match status" value="1"/>
</dbReference>
<feature type="compositionally biased region" description="Basic and acidic residues" evidence="5">
    <location>
        <begin position="567"/>
        <end position="578"/>
    </location>
</feature>
<feature type="signal peptide" evidence="6">
    <location>
        <begin position="1"/>
        <end position="24"/>
    </location>
</feature>
<protein>
    <recommendedName>
        <fullName evidence="7">RING-type domain-containing protein</fullName>
    </recommendedName>
</protein>
<feature type="domain" description="RING-type" evidence="7">
    <location>
        <begin position="369"/>
        <end position="410"/>
    </location>
</feature>
<keyword evidence="9" id="KW-1185">Reference proteome</keyword>
<keyword evidence="3" id="KW-0862">Zinc</keyword>
<feature type="compositionally biased region" description="Polar residues" evidence="5">
    <location>
        <begin position="512"/>
        <end position="523"/>
    </location>
</feature>
<dbReference type="SUPFAM" id="SSF57850">
    <property type="entry name" value="RING/U-box"/>
    <property type="match status" value="1"/>
</dbReference>
<dbReference type="SMART" id="SM00184">
    <property type="entry name" value="RING"/>
    <property type="match status" value="1"/>
</dbReference>
<name>A0ABR4P509_9HELO</name>
<feature type="chain" id="PRO_5045753018" description="RING-type domain-containing protein" evidence="6">
    <location>
        <begin position="25"/>
        <end position="578"/>
    </location>
</feature>
<evidence type="ECO:0000256" key="2">
    <source>
        <dbReference type="ARBA" id="ARBA00022771"/>
    </source>
</evidence>
<evidence type="ECO:0000313" key="9">
    <source>
        <dbReference type="Proteomes" id="UP001629113"/>
    </source>
</evidence>
<feature type="compositionally biased region" description="Basic and acidic residues" evidence="5">
    <location>
        <begin position="457"/>
        <end position="469"/>
    </location>
</feature>
<keyword evidence="2 4" id="KW-0863">Zinc-finger</keyword>
<dbReference type="EMBL" id="JBFCZG010000009">
    <property type="protein sequence ID" value="KAL3418396.1"/>
    <property type="molecule type" value="Genomic_DNA"/>
</dbReference>
<gene>
    <name evidence="8" type="ORF">PVAG01_10112</name>
</gene>
<evidence type="ECO:0000256" key="3">
    <source>
        <dbReference type="ARBA" id="ARBA00022833"/>
    </source>
</evidence>
<accession>A0ABR4P509</accession>
<dbReference type="Proteomes" id="UP001629113">
    <property type="component" value="Unassembled WGS sequence"/>
</dbReference>
<sequence length="578" mass="62337">MLRRAGLALSLGALAAYGLRNAMADNHDERRLDATGPREVVFCHQCSNEWHRDTHGLTCPRCESEITEIINPETDPRPRRSQSPDSLPDLEELRDHSPWPHPNDDSDPEEADIEEHIRRGPNGGVFISRTYRSPPGHDNWGRRARGPANDPAHVISDFQNMIGNLMGPTVQNGGVGRSGPDDMFPPPYATPFGTRGHATTIRIGGDGPRITTQRFTLGGDPLQPRETEDPQARGPPNDDLAMYAPLSPNGRPILVVSIAARPDQLARILQSLLGHVMGPAPAAHDAADRPRGATGIGLQALLAQMLNPANAVHGDAVYSQEALDRIISSLMEQHPTSNAPGPAPAEAIAALPKTKLDEKMLGPELKGECSVCMDDVHVGDEVVSLPCKHWFHENCASAWLSEHNTCPICRKGIDGEEATTAGSSGPSSSSPGTRNEERGSRFGLGRRMSGQNTSSVGEDRLNYIRERGRLASTQEDGSGTDDWGYQQPSRRSPSLSPSDFPPPQVFGGSLLNGRNTRSAFNRRNSGRAGPDMDINRAQTSGSDHSRRSSASGNVGNGGGNGGPLNWIRDRLGSNRRQE</sequence>
<comment type="caution">
    <text evidence="8">The sequence shown here is derived from an EMBL/GenBank/DDBJ whole genome shotgun (WGS) entry which is preliminary data.</text>
</comment>